<reference evidence="1" key="1">
    <citation type="journal article" date="2023" name="Science">
        <title>Genome structures resolve the early diversification of teleost fishes.</title>
        <authorList>
            <person name="Parey E."/>
            <person name="Louis A."/>
            <person name="Montfort J."/>
            <person name="Bouchez O."/>
            <person name="Roques C."/>
            <person name="Iampietro C."/>
            <person name="Lluch J."/>
            <person name="Castinel A."/>
            <person name="Donnadieu C."/>
            <person name="Desvignes T."/>
            <person name="Floi Bucao C."/>
            <person name="Jouanno E."/>
            <person name="Wen M."/>
            <person name="Mejri S."/>
            <person name="Dirks R."/>
            <person name="Jansen H."/>
            <person name="Henkel C."/>
            <person name="Chen W.J."/>
            <person name="Zahm M."/>
            <person name="Cabau C."/>
            <person name="Klopp C."/>
            <person name="Thompson A.W."/>
            <person name="Robinson-Rechavi M."/>
            <person name="Braasch I."/>
            <person name="Lecointre G."/>
            <person name="Bobe J."/>
            <person name="Postlethwait J.H."/>
            <person name="Berthelot C."/>
            <person name="Roest Crollius H."/>
            <person name="Guiguen Y."/>
        </authorList>
    </citation>
    <scope>NUCLEOTIDE SEQUENCE</scope>
    <source>
        <strain evidence="1">Concon-B</strain>
    </source>
</reference>
<evidence type="ECO:0000313" key="2">
    <source>
        <dbReference type="Proteomes" id="UP001152803"/>
    </source>
</evidence>
<evidence type="ECO:0000313" key="1">
    <source>
        <dbReference type="EMBL" id="KAJ8271695.1"/>
    </source>
</evidence>
<sequence>MKARLQKFNLLKRDAKREQQGVPEIISTLRQAGKTSARQEEVPGVPEEYSDAIAAIFAKKFEVLFCGRASVPHKKAPPALIDECIDRFRHASGGGLAGASASAVAQLKRAFFAQ</sequence>
<name>A0A9Q1HZK9_CONCO</name>
<feature type="non-terminal residue" evidence="1">
    <location>
        <position position="114"/>
    </location>
</feature>
<comment type="caution">
    <text evidence="1">The sequence shown here is derived from an EMBL/GenBank/DDBJ whole genome shotgun (WGS) entry which is preliminary data.</text>
</comment>
<dbReference type="AlphaFoldDB" id="A0A9Q1HZK9"/>
<dbReference type="Proteomes" id="UP001152803">
    <property type="component" value="Unassembled WGS sequence"/>
</dbReference>
<accession>A0A9Q1HZK9</accession>
<keyword evidence="2" id="KW-1185">Reference proteome</keyword>
<gene>
    <name evidence="1" type="ORF">COCON_G00105540</name>
</gene>
<protein>
    <submittedName>
        <fullName evidence="1">Uncharacterized protein</fullName>
    </submittedName>
</protein>
<proteinExistence type="predicted"/>
<dbReference type="OrthoDB" id="295078at2759"/>
<organism evidence="1 2">
    <name type="scientific">Conger conger</name>
    <name type="common">Conger eel</name>
    <name type="synonym">Muraena conger</name>
    <dbReference type="NCBI Taxonomy" id="82655"/>
    <lineage>
        <taxon>Eukaryota</taxon>
        <taxon>Metazoa</taxon>
        <taxon>Chordata</taxon>
        <taxon>Craniata</taxon>
        <taxon>Vertebrata</taxon>
        <taxon>Euteleostomi</taxon>
        <taxon>Actinopterygii</taxon>
        <taxon>Neopterygii</taxon>
        <taxon>Teleostei</taxon>
        <taxon>Anguilliformes</taxon>
        <taxon>Congridae</taxon>
        <taxon>Conger</taxon>
    </lineage>
</organism>
<dbReference type="EMBL" id="JAFJMO010000007">
    <property type="protein sequence ID" value="KAJ8271695.1"/>
    <property type="molecule type" value="Genomic_DNA"/>
</dbReference>